<keyword evidence="2" id="KW-1185">Reference proteome</keyword>
<dbReference type="Proteomes" id="UP001055879">
    <property type="component" value="Linkage Group LG01"/>
</dbReference>
<organism evidence="1 2">
    <name type="scientific">Arctium lappa</name>
    <name type="common">Greater burdock</name>
    <name type="synonym">Lappa major</name>
    <dbReference type="NCBI Taxonomy" id="4217"/>
    <lineage>
        <taxon>Eukaryota</taxon>
        <taxon>Viridiplantae</taxon>
        <taxon>Streptophyta</taxon>
        <taxon>Embryophyta</taxon>
        <taxon>Tracheophyta</taxon>
        <taxon>Spermatophyta</taxon>
        <taxon>Magnoliopsida</taxon>
        <taxon>eudicotyledons</taxon>
        <taxon>Gunneridae</taxon>
        <taxon>Pentapetalae</taxon>
        <taxon>asterids</taxon>
        <taxon>campanulids</taxon>
        <taxon>Asterales</taxon>
        <taxon>Asteraceae</taxon>
        <taxon>Carduoideae</taxon>
        <taxon>Cardueae</taxon>
        <taxon>Arctiinae</taxon>
        <taxon>Arctium</taxon>
    </lineage>
</organism>
<reference evidence="2" key="1">
    <citation type="journal article" date="2022" name="Mol. Ecol. Resour.">
        <title>The genomes of chicory, endive, great burdock and yacon provide insights into Asteraceae palaeo-polyploidization history and plant inulin production.</title>
        <authorList>
            <person name="Fan W."/>
            <person name="Wang S."/>
            <person name="Wang H."/>
            <person name="Wang A."/>
            <person name="Jiang F."/>
            <person name="Liu H."/>
            <person name="Zhao H."/>
            <person name="Xu D."/>
            <person name="Zhang Y."/>
        </authorList>
    </citation>
    <scope>NUCLEOTIDE SEQUENCE [LARGE SCALE GENOMIC DNA]</scope>
    <source>
        <strain evidence="2">cv. Niubang</strain>
    </source>
</reference>
<proteinExistence type="predicted"/>
<dbReference type="EMBL" id="CM042047">
    <property type="protein sequence ID" value="KAI3772820.1"/>
    <property type="molecule type" value="Genomic_DNA"/>
</dbReference>
<sequence>MVLPDFMYYIFVSNDLSYVMGQCNGQQRESGFPAWGTVRRFDMDSMVMTIYDSLKMPTLEHPLKDIMGKFTKKMLQLFMDLGEGARASAFISTFSWRYALDVP</sequence>
<comment type="caution">
    <text evidence="1">The sequence shown here is derived from an EMBL/GenBank/DDBJ whole genome shotgun (WGS) entry which is preliminary data.</text>
</comment>
<name>A0ACB9FPS4_ARCLA</name>
<accession>A0ACB9FPS4</accession>
<reference evidence="1 2" key="2">
    <citation type="journal article" date="2022" name="Mol. Ecol. Resour.">
        <title>The genomes of chicory, endive, great burdock and yacon provide insights into Asteraceae paleo-polyploidization history and plant inulin production.</title>
        <authorList>
            <person name="Fan W."/>
            <person name="Wang S."/>
            <person name="Wang H."/>
            <person name="Wang A."/>
            <person name="Jiang F."/>
            <person name="Liu H."/>
            <person name="Zhao H."/>
            <person name="Xu D."/>
            <person name="Zhang Y."/>
        </authorList>
    </citation>
    <scope>NUCLEOTIDE SEQUENCE [LARGE SCALE GENOMIC DNA]</scope>
    <source>
        <strain evidence="2">cv. Niubang</strain>
    </source>
</reference>
<protein>
    <submittedName>
        <fullName evidence="1">Uncharacterized protein</fullName>
    </submittedName>
</protein>
<gene>
    <name evidence="1" type="ORF">L6452_04014</name>
</gene>
<evidence type="ECO:0000313" key="2">
    <source>
        <dbReference type="Proteomes" id="UP001055879"/>
    </source>
</evidence>
<evidence type="ECO:0000313" key="1">
    <source>
        <dbReference type="EMBL" id="KAI3772820.1"/>
    </source>
</evidence>